<reference evidence="4" key="1">
    <citation type="submission" date="2017-10" db="EMBL/GenBank/DDBJ databases">
        <title>Rapid genome shrinkage in a self-fertile nematode reveals novel sperm competition proteins.</title>
        <authorList>
            <person name="Yin D."/>
            <person name="Schwarz E.M."/>
            <person name="Thomas C.G."/>
            <person name="Felde R.L."/>
            <person name="Korf I.F."/>
            <person name="Cutter A.D."/>
            <person name="Schartner C.M."/>
            <person name="Ralston E.J."/>
            <person name="Meyer B.J."/>
            <person name="Haag E.S."/>
        </authorList>
    </citation>
    <scope>NUCLEOTIDE SEQUENCE [LARGE SCALE GENOMIC DNA]</scope>
    <source>
        <strain evidence="4">JU1422</strain>
    </source>
</reference>
<evidence type="ECO:0000313" key="3">
    <source>
        <dbReference type="EMBL" id="PIC24925.1"/>
    </source>
</evidence>
<feature type="compositionally biased region" description="Polar residues" evidence="1">
    <location>
        <begin position="103"/>
        <end position="124"/>
    </location>
</feature>
<evidence type="ECO:0000256" key="2">
    <source>
        <dbReference type="SAM" id="SignalP"/>
    </source>
</evidence>
<feature type="region of interest" description="Disordered" evidence="1">
    <location>
        <begin position="37"/>
        <end position="124"/>
    </location>
</feature>
<feature type="signal peptide" evidence="2">
    <location>
        <begin position="1"/>
        <end position="23"/>
    </location>
</feature>
<keyword evidence="4" id="KW-1185">Reference proteome</keyword>
<comment type="caution">
    <text evidence="3">The sequence shown here is derived from an EMBL/GenBank/DDBJ whole genome shotgun (WGS) entry which is preliminary data.</text>
</comment>
<protein>
    <submittedName>
        <fullName evidence="3">Uncharacterized protein</fullName>
    </submittedName>
</protein>
<name>A0A2G5TC28_9PELO</name>
<dbReference type="Proteomes" id="UP000230233">
    <property type="component" value="Chromosome V"/>
</dbReference>
<accession>A0A2G5TC28</accession>
<feature type="chain" id="PRO_5013909020" evidence="2">
    <location>
        <begin position="24"/>
        <end position="124"/>
    </location>
</feature>
<sequence length="124" mass="13415">MKKMYQFVFQIIPIFSIIFMCSAGKKSAKSNEKKVLKKAEYATPPTQAPPTSGLSTGTLNESALKPVEKSKVSSKIDNPNSTSAVKNAEGAEPAKKPRHDPETSINTRFEQDKGVQSTSVSVVV</sequence>
<feature type="compositionally biased region" description="Polar residues" evidence="1">
    <location>
        <begin position="49"/>
        <end position="61"/>
    </location>
</feature>
<dbReference type="EMBL" id="PDUG01000005">
    <property type="protein sequence ID" value="PIC24925.1"/>
    <property type="molecule type" value="Genomic_DNA"/>
</dbReference>
<organism evidence="3 4">
    <name type="scientific">Caenorhabditis nigoni</name>
    <dbReference type="NCBI Taxonomy" id="1611254"/>
    <lineage>
        <taxon>Eukaryota</taxon>
        <taxon>Metazoa</taxon>
        <taxon>Ecdysozoa</taxon>
        <taxon>Nematoda</taxon>
        <taxon>Chromadorea</taxon>
        <taxon>Rhabditida</taxon>
        <taxon>Rhabditina</taxon>
        <taxon>Rhabditomorpha</taxon>
        <taxon>Rhabditoidea</taxon>
        <taxon>Rhabditidae</taxon>
        <taxon>Peloderinae</taxon>
        <taxon>Caenorhabditis</taxon>
    </lineage>
</organism>
<dbReference type="AlphaFoldDB" id="A0A2G5TC28"/>
<evidence type="ECO:0000256" key="1">
    <source>
        <dbReference type="SAM" id="MobiDB-lite"/>
    </source>
</evidence>
<feature type="compositionally biased region" description="Basic and acidic residues" evidence="1">
    <location>
        <begin position="92"/>
        <end position="102"/>
    </location>
</feature>
<keyword evidence="2" id="KW-0732">Signal</keyword>
<gene>
    <name evidence="3" type="primary">Cni-F36F12.7</name>
    <name evidence="3" type="synonym">Cnig_chr_V.g18060</name>
    <name evidence="3" type="ORF">B9Z55_018060</name>
</gene>
<proteinExistence type="predicted"/>
<feature type="compositionally biased region" description="Polar residues" evidence="1">
    <location>
        <begin position="73"/>
        <end position="85"/>
    </location>
</feature>
<evidence type="ECO:0000313" key="4">
    <source>
        <dbReference type="Proteomes" id="UP000230233"/>
    </source>
</evidence>